<name>A0A841GK34_9GAMM</name>
<evidence type="ECO:0000313" key="3">
    <source>
        <dbReference type="EMBL" id="MBB6055561.1"/>
    </source>
</evidence>
<protein>
    <recommendedName>
        <fullName evidence="2">Calcineurin-like phosphoesterase domain-containing protein</fullName>
    </recommendedName>
</protein>
<keyword evidence="1" id="KW-0472">Membrane</keyword>
<proteinExistence type="predicted"/>
<dbReference type="PANTHER" id="PTHR31302">
    <property type="entry name" value="TRANSMEMBRANE PROTEIN WITH METALLOPHOSPHOESTERASE DOMAIN-RELATED"/>
    <property type="match status" value="1"/>
</dbReference>
<feature type="transmembrane region" description="Helical" evidence="1">
    <location>
        <begin position="70"/>
        <end position="94"/>
    </location>
</feature>
<dbReference type="InterPro" id="IPR029052">
    <property type="entry name" value="Metallo-depent_PP-like"/>
</dbReference>
<sequence>MTISTTLWFVYRGMIYCGISGLLMTALPHFRLHKRALQLYWLMNLLVMGTWYVSQFSAQNWLVASAPLRWIVALWLNANMAYAAAGMGFLLLSLLLKIFRRKLHSLFWRKPNRLLIPLVCILSVAGVYEAMTPPVLRHFDVYPDQLPSALDGMKIAQITDSHVGDFVSSAELASAVDRLNAEKPDLLVMTGDLLDDERQLTSAFAALAQANAPLGVVAILGNHEKYQGLTAILQKYQSAAASSQIRLLVDEKMNLSYRGTAFQIVGVDYPILPDSRRKLAETAQMDYMQRSAEKAFRHVTPDEWLLCLTHHPDFFDLATARNTNLSLAGHTHGGQVIPLGYTVGTLWSKYIKGWFQRQQSQLYVSTGMGHVWPYRLGVPTEIVTFTLHAKK</sequence>
<dbReference type="AlphaFoldDB" id="A0A841GK34"/>
<dbReference type="RefSeq" id="WP_188026332.1">
    <property type="nucleotide sequence ID" value="NZ_JACHGR010000004.1"/>
</dbReference>
<evidence type="ECO:0000313" key="4">
    <source>
        <dbReference type="Proteomes" id="UP000585721"/>
    </source>
</evidence>
<gene>
    <name evidence="3" type="ORF">HNR75_001467</name>
</gene>
<reference evidence="3 4" key="1">
    <citation type="submission" date="2020-08" db="EMBL/GenBank/DDBJ databases">
        <title>Genomic Encyclopedia of Type Strains, Phase IV (KMG-IV): sequencing the most valuable type-strain genomes for metagenomic binning, comparative biology and taxonomic classification.</title>
        <authorList>
            <person name="Goeker M."/>
        </authorList>
    </citation>
    <scope>NUCLEOTIDE SEQUENCE [LARGE SCALE GENOMIC DNA]</scope>
    <source>
        <strain evidence="3 4">DSM 22975</strain>
    </source>
</reference>
<dbReference type="PANTHER" id="PTHR31302:SF0">
    <property type="entry name" value="TRANSMEMBRANE PROTEIN WITH METALLOPHOSPHOESTERASE DOMAIN"/>
    <property type="match status" value="1"/>
</dbReference>
<evidence type="ECO:0000259" key="2">
    <source>
        <dbReference type="Pfam" id="PF00149"/>
    </source>
</evidence>
<dbReference type="Proteomes" id="UP000585721">
    <property type="component" value="Unassembled WGS sequence"/>
</dbReference>
<feature type="transmembrane region" description="Helical" evidence="1">
    <location>
        <begin position="39"/>
        <end position="58"/>
    </location>
</feature>
<keyword evidence="1" id="KW-0812">Transmembrane</keyword>
<dbReference type="InterPro" id="IPR051158">
    <property type="entry name" value="Metallophosphoesterase_sf"/>
</dbReference>
<dbReference type="Gene3D" id="3.60.21.10">
    <property type="match status" value="1"/>
</dbReference>
<dbReference type="GO" id="GO:0016787">
    <property type="term" value="F:hydrolase activity"/>
    <property type="evidence" value="ECO:0007669"/>
    <property type="project" value="InterPro"/>
</dbReference>
<comment type="caution">
    <text evidence="3">The sequence shown here is derived from an EMBL/GenBank/DDBJ whole genome shotgun (WGS) entry which is preliminary data.</text>
</comment>
<dbReference type="EMBL" id="JACHGR010000004">
    <property type="protein sequence ID" value="MBB6055561.1"/>
    <property type="molecule type" value="Genomic_DNA"/>
</dbReference>
<dbReference type="SUPFAM" id="SSF56300">
    <property type="entry name" value="Metallo-dependent phosphatases"/>
    <property type="match status" value="1"/>
</dbReference>
<feature type="domain" description="Calcineurin-like phosphoesterase" evidence="2">
    <location>
        <begin position="153"/>
        <end position="333"/>
    </location>
</feature>
<evidence type="ECO:0000256" key="1">
    <source>
        <dbReference type="SAM" id="Phobius"/>
    </source>
</evidence>
<feature type="transmembrane region" description="Helical" evidence="1">
    <location>
        <begin position="114"/>
        <end position="131"/>
    </location>
</feature>
<accession>A0A841GK34</accession>
<dbReference type="InterPro" id="IPR004843">
    <property type="entry name" value="Calcineurin-like_PHP"/>
</dbReference>
<organism evidence="3 4">
    <name type="scientific">Tolumonas osonensis</name>
    <dbReference type="NCBI Taxonomy" id="675874"/>
    <lineage>
        <taxon>Bacteria</taxon>
        <taxon>Pseudomonadati</taxon>
        <taxon>Pseudomonadota</taxon>
        <taxon>Gammaproteobacteria</taxon>
        <taxon>Aeromonadales</taxon>
        <taxon>Aeromonadaceae</taxon>
        <taxon>Tolumonas</taxon>
    </lineage>
</organism>
<dbReference type="Pfam" id="PF00149">
    <property type="entry name" value="Metallophos"/>
    <property type="match status" value="1"/>
</dbReference>
<feature type="transmembrane region" description="Helical" evidence="1">
    <location>
        <begin position="6"/>
        <end position="27"/>
    </location>
</feature>
<keyword evidence="4" id="KW-1185">Reference proteome</keyword>
<keyword evidence="1" id="KW-1133">Transmembrane helix</keyword>